<comment type="caution">
    <text evidence="2">The sequence shown here is derived from an EMBL/GenBank/DDBJ whole genome shotgun (WGS) entry which is preliminary data.</text>
</comment>
<feature type="compositionally biased region" description="Basic residues" evidence="1">
    <location>
        <begin position="228"/>
        <end position="243"/>
    </location>
</feature>
<reference evidence="2" key="1">
    <citation type="submission" date="2022-10" db="EMBL/GenBank/DDBJ databases">
        <title>Culturing micro-colonial fungi from biological soil crusts in the Mojave desert and describing Neophaeococcomyces mojavensis, and introducing the new genera and species Taxawa tesnikishii.</title>
        <authorList>
            <person name="Kurbessoian T."/>
            <person name="Stajich J.E."/>
        </authorList>
    </citation>
    <scope>NUCLEOTIDE SEQUENCE</scope>
    <source>
        <strain evidence="2">TK_41</strain>
    </source>
</reference>
<feature type="region of interest" description="Disordered" evidence="1">
    <location>
        <begin position="1"/>
        <end position="25"/>
    </location>
</feature>
<evidence type="ECO:0000313" key="2">
    <source>
        <dbReference type="EMBL" id="KAJ9606650.1"/>
    </source>
</evidence>
<proteinExistence type="predicted"/>
<organism evidence="2 3">
    <name type="scientific">Cladophialophora chaetospira</name>
    <dbReference type="NCBI Taxonomy" id="386627"/>
    <lineage>
        <taxon>Eukaryota</taxon>
        <taxon>Fungi</taxon>
        <taxon>Dikarya</taxon>
        <taxon>Ascomycota</taxon>
        <taxon>Pezizomycotina</taxon>
        <taxon>Eurotiomycetes</taxon>
        <taxon>Chaetothyriomycetidae</taxon>
        <taxon>Chaetothyriales</taxon>
        <taxon>Herpotrichiellaceae</taxon>
        <taxon>Cladophialophora</taxon>
    </lineage>
</organism>
<accession>A0AA38X4U2</accession>
<dbReference type="Proteomes" id="UP001172673">
    <property type="component" value="Unassembled WGS sequence"/>
</dbReference>
<name>A0AA38X4U2_9EURO</name>
<dbReference type="AlphaFoldDB" id="A0AA38X4U2"/>
<feature type="compositionally biased region" description="Basic and acidic residues" evidence="1">
    <location>
        <begin position="269"/>
        <end position="281"/>
    </location>
</feature>
<dbReference type="EMBL" id="JAPDRK010000013">
    <property type="protein sequence ID" value="KAJ9606650.1"/>
    <property type="molecule type" value="Genomic_DNA"/>
</dbReference>
<sequence length="339" mass="38008">MLSSSAKGKRKRDSADEQVEKTAQGPTQKFLQIRTVVQRRATTQPYTIPAEQAPTLSDLIKQVNNAVPFTAEKTLCGKPVMKIVFFIQETGQKKLRTRRVSVVLDNMTFNNWYSRNVLNTPRKNFNTFLVEMHLWLDMDENTSKEHAAWIDNVKTLTDSGFFPPSMKQSYREIARPETTVTGAKSFKAIPLSQIEETDIADTMLATDFHESPNAETWFPKRSRDTRSTKPKAGPRNKKRRRNAYKQVADQDRKDGASLAENSGEEEDAEMHQAEDGSMGHEEEGDDDDGDAGPGFAGDLGSALAEGATDKGDDTQSQQALETFFGNWKMDMSVRLKSAE</sequence>
<keyword evidence="3" id="KW-1185">Reference proteome</keyword>
<protein>
    <submittedName>
        <fullName evidence="2">Uncharacterized protein</fullName>
    </submittedName>
</protein>
<evidence type="ECO:0000256" key="1">
    <source>
        <dbReference type="SAM" id="MobiDB-lite"/>
    </source>
</evidence>
<gene>
    <name evidence="2" type="ORF">H2200_008658</name>
</gene>
<feature type="region of interest" description="Disordered" evidence="1">
    <location>
        <begin position="211"/>
        <end position="319"/>
    </location>
</feature>
<evidence type="ECO:0000313" key="3">
    <source>
        <dbReference type="Proteomes" id="UP001172673"/>
    </source>
</evidence>